<dbReference type="Pfam" id="PF00324">
    <property type="entry name" value="AA_permease"/>
    <property type="match status" value="1"/>
</dbReference>
<evidence type="ECO:0000256" key="4">
    <source>
        <dbReference type="ARBA" id="ARBA00022970"/>
    </source>
</evidence>
<evidence type="ECO:0000313" key="10">
    <source>
        <dbReference type="EMBL" id="MEU8132215.1"/>
    </source>
</evidence>
<feature type="transmembrane region" description="Helical" evidence="8">
    <location>
        <begin position="104"/>
        <end position="123"/>
    </location>
</feature>
<evidence type="ECO:0000256" key="6">
    <source>
        <dbReference type="ARBA" id="ARBA00023136"/>
    </source>
</evidence>
<keyword evidence="11" id="KW-1185">Reference proteome</keyword>
<feature type="transmembrane region" description="Helical" evidence="8">
    <location>
        <begin position="299"/>
        <end position="320"/>
    </location>
</feature>
<dbReference type="PANTHER" id="PTHR43495">
    <property type="entry name" value="GABA PERMEASE"/>
    <property type="match status" value="1"/>
</dbReference>
<evidence type="ECO:0000256" key="1">
    <source>
        <dbReference type="ARBA" id="ARBA00004141"/>
    </source>
</evidence>
<keyword evidence="5 8" id="KW-1133">Transmembrane helix</keyword>
<feature type="transmembrane region" description="Helical" evidence="8">
    <location>
        <begin position="394"/>
        <end position="412"/>
    </location>
</feature>
<evidence type="ECO:0000259" key="9">
    <source>
        <dbReference type="Pfam" id="PF00324"/>
    </source>
</evidence>
<keyword evidence="2" id="KW-0813">Transport</keyword>
<name>A0ABV3D8Z3_9ACTN</name>
<feature type="compositionally biased region" description="Gly residues" evidence="7">
    <location>
        <begin position="22"/>
        <end position="51"/>
    </location>
</feature>
<dbReference type="RefSeq" id="WP_358347685.1">
    <property type="nucleotide sequence ID" value="NZ_JBEZFP010000003.1"/>
</dbReference>
<dbReference type="EMBL" id="JBEZFP010000003">
    <property type="protein sequence ID" value="MEU8132215.1"/>
    <property type="molecule type" value="Genomic_DNA"/>
</dbReference>
<evidence type="ECO:0000256" key="8">
    <source>
        <dbReference type="SAM" id="Phobius"/>
    </source>
</evidence>
<evidence type="ECO:0000256" key="7">
    <source>
        <dbReference type="SAM" id="MobiDB-lite"/>
    </source>
</evidence>
<dbReference type="InterPro" id="IPR004840">
    <property type="entry name" value="Amino_acid_permease_CS"/>
</dbReference>
<feature type="transmembrane region" description="Helical" evidence="8">
    <location>
        <begin position="185"/>
        <end position="206"/>
    </location>
</feature>
<gene>
    <name evidence="10" type="ORF">AB0C36_01775</name>
</gene>
<accession>A0ABV3D8Z3</accession>
<comment type="subcellular location">
    <subcellularLocation>
        <location evidence="1">Membrane</location>
        <topology evidence="1">Multi-pass membrane protein</topology>
    </subcellularLocation>
</comment>
<comment type="caution">
    <text evidence="10">The sequence shown here is derived from an EMBL/GenBank/DDBJ whole genome shotgun (WGS) entry which is preliminary data.</text>
</comment>
<evidence type="ECO:0000256" key="5">
    <source>
        <dbReference type="ARBA" id="ARBA00022989"/>
    </source>
</evidence>
<feature type="region of interest" description="Disordered" evidence="7">
    <location>
        <begin position="1"/>
        <end position="68"/>
    </location>
</feature>
<feature type="transmembrane region" description="Helical" evidence="8">
    <location>
        <begin position="218"/>
        <end position="237"/>
    </location>
</feature>
<feature type="transmembrane region" description="Helical" evidence="8">
    <location>
        <begin position="463"/>
        <end position="481"/>
    </location>
</feature>
<feature type="transmembrane region" description="Helical" evidence="8">
    <location>
        <begin position="77"/>
        <end position="98"/>
    </location>
</feature>
<protein>
    <submittedName>
        <fullName evidence="10">Amino acid permease</fullName>
    </submittedName>
</protein>
<sequence>MSTTPPVSPAPGSNGPERAAGRAGGSVGRLGQVGRGGAGGSGAAAVGSGGPGERKAGEAVGRDGDEHLGHGLKPRHLTMLALGGAVGAGLFVGTGQGIRTAGPAILISYALASLLVVLVMRMLGEMSAASPRSGSFSVYAERAFGRWAGFTVGWLYWWMLTVVLAVESAGAARIAHGWWPDIPQWVFALAIMVFFSGANLLSVKVFGESEFWFAGVKVFAIVAFLVLGTLAILGWLPDNDAPGLGNLTGQGGFLPNGWSGVVTGLLAVVFAFGGLEVATIAAAESDDPARSVARAVRTIVWRIVLFYIGSVLVIVTLLPWDSDAVGSGPYAAVLDRIGIPGTATLMDVVVFVALLSALNTMLYGASRMVYSLAERGEGPRALLAVSPGGVPRRAVLASSAFGFFAVLLNVWWPEQVFKHMLNSVGAMLLFVWFAVAASQLVLRRRYEREAPEKLVVRMWLYPYLTWASLAAMVAVVALMVFGQSDDARTQLASSSAVVAVILAIGLLRERKSVRG</sequence>
<feature type="domain" description="Amino acid permease/ SLC12A" evidence="9">
    <location>
        <begin position="76"/>
        <end position="486"/>
    </location>
</feature>
<dbReference type="PANTHER" id="PTHR43495:SF5">
    <property type="entry name" value="GAMMA-AMINOBUTYRIC ACID PERMEASE"/>
    <property type="match status" value="1"/>
</dbReference>
<keyword evidence="3 8" id="KW-0812">Transmembrane</keyword>
<feature type="transmembrane region" description="Helical" evidence="8">
    <location>
        <begin position="487"/>
        <end position="507"/>
    </location>
</feature>
<dbReference type="Proteomes" id="UP001551482">
    <property type="component" value="Unassembled WGS sequence"/>
</dbReference>
<dbReference type="PIRSF" id="PIRSF006060">
    <property type="entry name" value="AA_transporter"/>
    <property type="match status" value="1"/>
</dbReference>
<organism evidence="10 11">
    <name type="scientific">Streptodolium elevatio</name>
    <dbReference type="NCBI Taxonomy" id="3157996"/>
    <lineage>
        <taxon>Bacteria</taxon>
        <taxon>Bacillati</taxon>
        <taxon>Actinomycetota</taxon>
        <taxon>Actinomycetes</taxon>
        <taxon>Kitasatosporales</taxon>
        <taxon>Streptomycetaceae</taxon>
        <taxon>Streptodolium</taxon>
    </lineage>
</organism>
<feature type="transmembrane region" description="Helical" evidence="8">
    <location>
        <begin position="424"/>
        <end position="442"/>
    </location>
</feature>
<evidence type="ECO:0000313" key="11">
    <source>
        <dbReference type="Proteomes" id="UP001551482"/>
    </source>
</evidence>
<proteinExistence type="predicted"/>
<feature type="compositionally biased region" description="Basic and acidic residues" evidence="7">
    <location>
        <begin position="52"/>
        <end position="68"/>
    </location>
</feature>
<evidence type="ECO:0000256" key="2">
    <source>
        <dbReference type="ARBA" id="ARBA00022448"/>
    </source>
</evidence>
<dbReference type="PROSITE" id="PS00218">
    <property type="entry name" value="AMINO_ACID_PERMEASE_1"/>
    <property type="match status" value="1"/>
</dbReference>
<dbReference type="InterPro" id="IPR004841">
    <property type="entry name" value="AA-permease/SLC12A_dom"/>
</dbReference>
<evidence type="ECO:0000256" key="3">
    <source>
        <dbReference type="ARBA" id="ARBA00022692"/>
    </source>
</evidence>
<dbReference type="Gene3D" id="1.20.1740.10">
    <property type="entry name" value="Amino acid/polyamine transporter I"/>
    <property type="match status" value="1"/>
</dbReference>
<keyword evidence="6 8" id="KW-0472">Membrane</keyword>
<feature type="transmembrane region" description="Helical" evidence="8">
    <location>
        <begin position="144"/>
        <end position="165"/>
    </location>
</feature>
<reference evidence="10 11" key="1">
    <citation type="submission" date="2024-06" db="EMBL/GenBank/DDBJ databases">
        <title>The Natural Products Discovery Center: Release of the First 8490 Sequenced Strains for Exploring Actinobacteria Biosynthetic Diversity.</title>
        <authorList>
            <person name="Kalkreuter E."/>
            <person name="Kautsar S.A."/>
            <person name="Yang D."/>
            <person name="Bader C.D."/>
            <person name="Teijaro C.N."/>
            <person name="Fluegel L."/>
            <person name="Davis C.M."/>
            <person name="Simpson J.R."/>
            <person name="Lauterbach L."/>
            <person name="Steele A.D."/>
            <person name="Gui C."/>
            <person name="Meng S."/>
            <person name="Li G."/>
            <person name="Viehrig K."/>
            <person name="Ye F."/>
            <person name="Su P."/>
            <person name="Kiefer A.F."/>
            <person name="Nichols A."/>
            <person name="Cepeda A.J."/>
            <person name="Yan W."/>
            <person name="Fan B."/>
            <person name="Jiang Y."/>
            <person name="Adhikari A."/>
            <person name="Zheng C.-J."/>
            <person name="Schuster L."/>
            <person name="Cowan T.M."/>
            <person name="Smanski M.J."/>
            <person name="Chevrette M.G."/>
            <person name="De Carvalho L.P.S."/>
            <person name="Shen B."/>
        </authorList>
    </citation>
    <scope>NUCLEOTIDE SEQUENCE [LARGE SCALE GENOMIC DNA]</scope>
    <source>
        <strain evidence="10 11">NPDC048946</strain>
    </source>
</reference>
<keyword evidence="4" id="KW-0029">Amino-acid transport</keyword>
<feature type="transmembrane region" description="Helical" evidence="8">
    <location>
        <begin position="257"/>
        <end position="278"/>
    </location>
</feature>